<dbReference type="InterPro" id="IPR012093">
    <property type="entry name" value="Pirin"/>
</dbReference>
<feature type="non-terminal residue" evidence="1">
    <location>
        <position position="1"/>
    </location>
</feature>
<dbReference type="EMBL" id="JBHSBN010000015">
    <property type="protein sequence ID" value="MFC4108462.1"/>
    <property type="molecule type" value="Genomic_DNA"/>
</dbReference>
<name>A0ABV8KQU4_9ACTN</name>
<gene>
    <name evidence="1" type="ORF">ACFOX0_21320</name>
</gene>
<accession>A0ABV8KQU4</accession>
<dbReference type="PANTHER" id="PTHR43212:SF3">
    <property type="entry name" value="QUERCETIN 2,3-DIOXYGENASE"/>
    <property type="match status" value="1"/>
</dbReference>
<dbReference type="Proteomes" id="UP001595868">
    <property type="component" value="Unassembled WGS sequence"/>
</dbReference>
<dbReference type="Gene3D" id="2.60.120.10">
    <property type="entry name" value="Jelly Rolls"/>
    <property type="match status" value="2"/>
</dbReference>
<evidence type="ECO:0000313" key="1">
    <source>
        <dbReference type="EMBL" id="MFC4108462.1"/>
    </source>
</evidence>
<reference evidence="2" key="1">
    <citation type="journal article" date="2019" name="Int. J. Syst. Evol. Microbiol.">
        <title>The Global Catalogue of Microorganisms (GCM) 10K type strain sequencing project: providing services to taxonomists for standard genome sequencing and annotation.</title>
        <authorList>
            <consortium name="The Broad Institute Genomics Platform"/>
            <consortium name="The Broad Institute Genome Sequencing Center for Infectious Disease"/>
            <person name="Wu L."/>
            <person name="Ma J."/>
        </authorList>
    </citation>
    <scope>NUCLEOTIDE SEQUENCE [LARGE SCALE GENOMIC DNA]</scope>
    <source>
        <strain evidence="2">2902at01</strain>
    </source>
</reference>
<sequence length="158" mass="16933">QRMSAGTGILHSEKNDSWRLGGDQHTDPVHFVQMWVVPDEPGVDPGYEQVEIDRELLRGGLVPVASGMDRHDGEAAIRIRNRYAALHAARLLPGAEVTLPDAPFLHLYVPTGTVALEDAGELTAGDAARITAVGGQRVTAVESAEVLVWEMHAALSPA</sequence>
<evidence type="ECO:0000313" key="2">
    <source>
        <dbReference type="Proteomes" id="UP001595868"/>
    </source>
</evidence>
<dbReference type="InterPro" id="IPR011051">
    <property type="entry name" value="RmlC_Cupin_sf"/>
</dbReference>
<protein>
    <submittedName>
        <fullName evidence="1">Pirin family protein</fullName>
    </submittedName>
</protein>
<keyword evidence="2" id="KW-1185">Reference proteome</keyword>
<proteinExistence type="predicted"/>
<organism evidence="1 2">
    <name type="scientific">Micromonospora zhanjiangensis</name>
    <dbReference type="NCBI Taxonomy" id="1522057"/>
    <lineage>
        <taxon>Bacteria</taxon>
        <taxon>Bacillati</taxon>
        <taxon>Actinomycetota</taxon>
        <taxon>Actinomycetes</taxon>
        <taxon>Micromonosporales</taxon>
        <taxon>Micromonosporaceae</taxon>
        <taxon>Micromonospora</taxon>
    </lineage>
</organism>
<dbReference type="PANTHER" id="PTHR43212">
    <property type="entry name" value="QUERCETIN 2,3-DIOXYGENASE"/>
    <property type="match status" value="1"/>
</dbReference>
<comment type="caution">
    <text evidence="1">The sequence shown here is derived from an EMBL/GenBank/DDBJ whole genome shotgun (WGS) entry which is preliminary data.</text>
</comment>
<dbReference type="InterPro" id="IPR014710">
    <property type="entry name" value="RmlC-like_jellyroll"/>
</dbReference>
<dbReference type="SUPFAM" id="SSF51182">
    <property type="entry name" value="RmlC-like cupins"/>
    <property type="match status" value="1"/>
</dbReference>